<dbReference type="Pfam" id="PF06585">
    <property type="entry name" value="JHBP"/>
    <property type="match status" value="1"/>
</dbReference>
<accession>A0AAW2H2E1</accession>
<dbReference type="GO" id="GO:0005615">
    <property type="term" value="C:extracellular space"/>
    <property type="evidence" value="ECO:0007669"/>
    <property type="project" value="TreeGrafter"/>
</dbReference>
<dbReference type="Gene3D" id="3.15.10.30">
    <property type="entry name" value="Haemolymph juvenile hormone binding protein"/>
    <property type="match status" value="1"/>
</dbReference>
<evidence type="ECO:0000313" key="2">
    <source>
        <dbReference type="EMBL" id="KAL0133712.1"/>
    </source>
</evidence>
<gene>
    <name evidence="2" type="ORF">PUN28_000990</name>
</gene>
<evidence type="ECO:0008006" key="4">
    <source>
        <dbReference type="Google" id="ProtNLM"/>
    </source>
</evidence>
<dbReference type="EMBL" id="JADYXP020000001">
    <property type="protein sequence ID" value="KAL0133712.1"/>
    <property type="molecule type" value="Genomic_DNA"/>
</dbReference>
<dbReference type="AlphaFoldDB" id="A0AAW2H2E1"/>
<reference evidence="2 3" key="1">
    <citation type="submission" date="2023-03" db="EMBL/GenBank/DDBJ databases">
        <title>High recombination rates correlate with genetic variation in Cardiocondyla obscurior ants.</title>
        <authorList>
            <person name="Errbii M."/>
        </authorList>
    </citation>
    <scope>NUCLEOTIDE SEQUENCE [LARGE SCALE GENOMIC DNA]</scope>
    <source>
        <strain evidence="2">Alpha-2009</strain>
        <tissue evidence="2">Whole body</tissue>
    </source>
</reference>
<keyword evidence="1" id="KW-0732">Signal</keyword>
<comment type="caution">
    <text evidence="2">The sequence shown here is derived from an EMBL/GenBank/DDBJ whole genome shotgun (WGS) entry which is preliminary data.</text>
</comment>
<evidence type="ECO:0000313" key="3">
    <source>
        <dbReference type="Proteomes" id="UP001430953"/>
    </source>
</evidence>
<dbReference type="PANTHER" id="PTHR11008">
    <property type="entry name" value="PROTEIN TAKEOUT-LIKE PROTEIN"/>
    <property type="match status" value="1"/>
</dbReference>
<dbReference type="SMART" id="SM00700">
    <property type="entry name" value="JHBP"/>
    <property type="match status" value="1"/>
</dbReference>
<feature type="signal peptide" evidence="1">
    <location>
        <begin position="1"/>
        <end position="19"/>
    </location>
</feature>
<evidence type="ECO:0000256" key="1">
    <source>
        <dbReference type="SAM" id="SignalP"/>
    </source>
</evidence>
<keyword evidence="3" id="KW-1185">Reference proteome</keyword>
<feature type="chain" id="PRO_5043979955" description="Circadian clock-controlled protein-like" evidence="1">
    <location>
        <begin position="20"/>
        <end position="245"/>
    </location>
</feature>
<dbReference type="Proteomes" id="UP001430953">
    <property type="component" value="Unassembled WGS sequence"/>
</dbReference>
<organism evidence="2 3">
    <name type="scientific">Cardiocondyla obscurior</name>
    <dbReference type="NCBI Taxonomy" id="286306"/>
    <lineage>
        <taxon>Eukaryota</taxon>
        <taxon>Metazoa</taxon>
        <taxon>Ecdysozoa</taxon>
        <taxon>Arthropoda</taxon>
        <taxon>Hexapoda</taxon>
        <taxon>Insecta</taxon>
        <taxon>Pterygota</taxon>
        <taxon>Neoptera</taxon>
        <taxon>Endopterygota</taxon>
        <taxon>Hymenoptera</taxon>
        <taxon>Apocrita</taxon>
        <taxon>Aculeata</taxon>
        <taxon>Formicoidea</taxon>
        <taxon>Formicidae</taxon>
        <taxon>Myrmicinae</taxon>
        <taxon>Cardiocondyla</taxon>
    </lineage>
</organism>
<dbReference type="InterPro" id="IPR010562">
    <property type="entry name" value="Haemolymph_juvenile_hormone-bd"/>
</dbReference>
<sequence length="245" mass="27939">MLVYVLSVFSFLILGLSSAEEVDLSLKTCDSKSYNFSACVKDNLESVLPQLIKGIPQYDVPPIDPFFLEYQKIAFNSNNIHGEIIFVNLSVTGLAKVKFLDVTPQFLDDEIFKIEIDSHVPELDMKTIVKINSSLNVFKILSESPVHVVANDIRGKADFIGHVINDTWVLDHIRIYPTIEKFKISANNLIEDNKELNDLVISFMNEYWPMFYRDALPYLSDAIEGELIAMINKFLSHFSFSKSFI</sequence>
<dbReference type="InterPro" id="IPR038606">
    <property type="entry name" value="To_sf"/>
</dbReference>
<dbReference type="PANTHER" id="PTHR11008:SF18">
    <property type="entry name" value="BCDNA.GH05536-RELATED"/>
    <property type="match status" value="1"/>
</dbReference>
<protein>
    <recommendedName>
        <fullName evidence="4">Circadian clock-controlled protein-like</fullName>
    </recommendedName>
</protein>
<name>A0AAW2H2E1_9HYME</name>
<proteinExistence type="predicted"/>